<evidence type="ECO:0000313" key="1">
    <source>
        <dbReference type="EMBL" id="BDI28369.1"/>
    </source>
</evidence>
<sequence>MILAALCGAATAGCAPRDMAPKATASGASVADRITAIRNNPNIPEDAKARAIAALQGGAQTQSQMQAGANKH</sequence>
<name>A0A402D2Y2_9BACT</name>
<keyword evidence="2" id="KW-1185">Reference proteome</keyword>
<evidence type="ECO:0000313" key="2">
    <source>
        <dbReference type="Proteomes" id="UP000287394"/>
    </source>
</evidence>
<organism evidence="1 2">
    <name type="scientific">Capsulimonas corticalis</name>
    <dbReference type="NCBI Taxonomy" id="2219043"/>
    <lineage>
        <taxon>Bacteria</taxon>
        <taxon>Bacillati</taxon>
        <taxon>Armatimonadota</taxon>
        <taxon>Armatimonadia</taxon>
        <taxon>Capsulimonadales</taxon>
        <taxon>Capsulimonadaceae</taxon>
        <taxon>Capsulimonas</taxon>
    </lineage>
</organism>
<proteinExistence type="predicted"/>
<dbReference type="Proteomes" id="UP000287394">
    <property type="component" value="Chromosome"/>
</dbReference>
<dbReference type="RefSeq" id="WP_119323885.1">
    <property type="nucleotide sequence ID" value="NZ_AP025739.1"/>
</dbReference>
<gene>
    <name evidence="1" type="ORF">CCAX7_004200</name>
</gene>
<accession>A0A402D2Y2</accession>
<protein>
    <submittedName>
        <fullName evidence="1">Uncharacterized protein</fullName>
    </submittedName>
</protein>
<dbReference type="EMBL" id="AP025739">
    <property type="protein sequence ID" value="BDI28369.1"/>
    <property type="molecule type" value="Genomic_DNA"/>
</dbReference>
<dbReference type="KEGG" id="ccot:CCAX7_004200"/>
<reference evidence="1 2" key="1">
    <citation type="journal article" date="2019" name="Int. J. Syst. Evol. Microbiol.">
        <title>Capsulimonas corticalis gen. nov., sp. nov., an aerobic capsulated bacterium, of a novel bacterial order, Capsulimonadales ord. nov., of the class Armatimonadia of the phylum Armatimonadetes.</title>
        <authorList>
            <person name="Li J."/>
            <person name="Kudo C."/>
            <person name="Tonouchi A."/>
        </authorList>
    </citation>
    <scope>NUCLEOTIDE SEQUENCE [LARGE SCALE GENOMIC DNA]</scope>
    <source>
        <strain evidence="1 2">AX-7</strain>
    </source>
</reference>
<dbReference type="AlphaFoldDB" id="A0A402D2Y2"/>